<feature type="chain" id="PRO_5012271912" description="Apple domain-containing protein" evidence="1">
    <location>
        <begin position="16"/>
        <end position="213"/>
    </location>
</feature>
<evidence type="ECO:0000313" key="2">
    <source>
        <dbReference type="EMBL" id="ETW06095.1"/>
    </source>
</evidence>
<dbReference type="AlphaFoldDB" id="A0A024UIS8"/>
<feature type="signal peptide" evidence="1">
    <location>
        <begin position="1"/>
        <end position="15"/>
    </location>
</feature>
<name>A0A024UIS8_9STRA</name>
<keyword evidence="1" id="KW-0732">Signal</keyword>
<gene>
    <name evidence="2" type="ORF">H310_03689</name>
</gene>
<dbReference type="RefSeq" id="XP_008865872.1">
    <property type="nucleotide sequence ID" value="XM_008867650.1"/>
</dbReference>
<dbReference type="EMBL" id="KI913956">
    <property type="protein sequence ID" value="ETW06095.1"/>
    <property type="molecule type" value="Genomic_DNA"/>
</dbReference>
<sequence length="213" mass="23208">MVSARLALVMPSAAGAVLSPMDTYSCQPLVPDVDYDHKGFTQVIRRPTPEECCQLCRSQERFCDVFVWTPDNGGECSLNTVVFPLVQVHRPGVQSSLLSPCRCTNGTGCEVPTGGAGTFCNMHTSARQAVPSTADPTRASETTMRHRVAPTQDMRIVWEWTSTTFGKHLWQEEVLSIDILGAVADAVPSDSLTHDSISAQYVQGYQSQISTIV</sequence>
<accession>A0A024UIS8</accession>
<dbReference type="Gene3D" id="3.50.4.10">
    <property type="entry name" value="Hepatocyte Growth Factor"/>
    <property type="match status" value="1"/>
</dbReference>
<organism evidence="2">
    <name type="scientific">Aphanomyces invadans</name>
    <dbReference type="NCBI Taxonomy" id="157072"/>
    <lineage>
        <taxon>Eukaryota</taxon>
        <taxon>Sar</taxon>
        <taxon>Stramenopiles</taxon>
        <taxon>Oomycota</taxon>
        <taxon>Saprolegniomycetes</taxon>
        <taxon>Saprolegniales</taxon>
        <taxon>Verrucalvaceae</taxon>
        <taxon>Aphanomyces</taxon>
    </lineage>
</organism>
<evidence type="ECO:0008006" key="3">
    <source>
        <dbReference type="Google" id="ProtNLM"/>
    </source>
</evidence>
<proteinExistence type="predicted"/>
<dbReference type="VEuPathDB" id="FungiDB:H310_03689"/>
<protein>
    <recommendedName>
        <fullName evidence="3">Apple domain-containing protein</fullName>
    </recommendedName>
</protein>
<reference evidence="2" key="1">
    <citation type="submission" date="2013-12" db="EMBL/GenBank/DDBJ databases">
        <title>The Genome Sequence of Aphanomyces invadans NJM9701.</title>
        <authorList>
            <consortium name="The Broad Institute Genomics Platform"/>
            <person name="Russ C."/>
            <person name="Tyler B."/>
            <person name="van West P."/>
            <person name="Dieguez-Uribeondo J."/>
            <person name="Young S.K."/>
            <person name="Zeng Q."/>
            <person name="Gargeya S."/>
            <person name="Fitzgerald M."/>
            <person name="Abouelleil A."/>
            <person name="Alvarado L."/>
            <person name="Chapman S.B."/>
            <person name="Gainer-Dewar J."/>
            <person name="Goldberg J."/>
            <person name="Griggs A."/>
            <person name="Gujja S."/>
            <person name="Hansen M."/>
            <person name="Howarth C."/>
            <person name="Imamovic A."/>
            <person name="Ireland A."/>
            <person name="Larimer J."/>
            <person name="McCowan C."/>
            <person name="Murphy C."/>
            <person name="Pearson M."/>
            <person name="Poon T.W."/>
            <person name="Priest M."/>
            <person name="Roberts A."/>
            <person name="Saif S."/>
            <person name="Shea T."/>
            <person name="Sykes S."/>
            <person name="Wortman J."/>
            <person name="Nusbaum C."/>
            <person name="Birren B."/>
        </authorList>
    </citation>
    <scope>NUCLEOTIDE SEQUENCE [LARGE SCALE GENOMIC DNA]</scope>
    <source>
        <strain evidence="2">NJM9701</strain>
    </source>
</reference>
<dbReference type="OrthoDB" id="10447884at2759"/>
<dbReference type="GeneID" id="20080739"/>
<evidence type="ECO:0000256" key="1">
    <source>
        <dbReference type="SAM" id="SignalP"/>
    </source>
</evidence>